<name>A0A8S3YSU3_9EUPU</name>
<keyword evidence="3" id="KW-1185">Reference proteome</keyword>
<reference evidence="2" key="1">
    <citation type="submission" date="2021-04" db="EMBL/GenBank/DDBJ databases">
        <authorList>
            <consortium name="Molecular Ecology Group"/>
        </authorList>
    </citation>
    <scope>NUCLEOTIDE SEQUENCE</scope>
</reference>
<dbReference type="Pfam" id="PF25999">
    <property type="entry name" value="SYNRG_C"/>
    <property type="match status" value="1"/>
</dbReference>
<gene>
    <name evidence="2" type="ORF">CUNI_LOCUS3638</name>
</gene>
<protein>
    <recommendedName>
        <fullName evidence="1">Synergin gamma C-terminal domain-containing protein</fullName>
    </recommendedName>
</protein>
<dbReference type="AlphaFoldDB" id="A0A8S3YSU3"/>
<dbReference type="EMBL" id="CAJHNH020000494">
    <property type="protein sequence ID" value="CAG5118080.1"/>
    <property type="molecule type" value="Genomic_DNA"/>
</dbReference>
<proteinExistence type="predicted"/>
<dbReference type="InterPro" id="IPR059024">
    <property type="entry name" value="SYNRG_C"/>
</dbReference>
<dbReference type="InterPro" id="IPR039656">
    <property type="entry name" value="SYNRG"/>
</dbReference>
<dbReference type="Proteomes" id="UP000678393">
    <property type="component" value="Unassembled WGS sequence"/>
</dbReference>
<feature type="non-terminal residue" evidence="2">
    <location>
        <position position="183"/>
    </location>
</feature>
<accession>A0A8S3YSU3</accession>
<evidence type="ECO:0000313" key="2">
    <source>
        <dbReference type="EMBL" id="CAG5118080.1"/>
    </source>
</evidence>
<dbReference type="PANTHER" id="PTHR15463:SF2">
    <property type="entry name" value="SYNERGIN GAMMA"/>
    <property type="match status" value="1"/>
</dbReference>
<evidence type="ECO:0000259" key="1">
    <source>
        <dbReference type="Pfam" id="PF25999"/>
    </source>
</evidence>
<feature type="domain" description="Synergin gamma C-terminal" evidence="1">
    <location>
        <begin position="4"/>
        <end position="177"/>
    </location>
</feature>
<dbReference type="OrthoDB" id="524326at2759"/>
<comment type="caution">
    <text evidence="2">The sequence shown here is derived from an EMBL/GenBank/DDBJ whole genome shotgun (WGS) entry which is preliminary data.</text>
</comment>
<sequence>ETDLCQHQWERCLRCCCQVISEANVYLGSIASSSICNEVLRSSQGLVYVSGLEEIYRIVCRVATSMRSTAISSMELEQTLRHIDIAWNNLTAFLAGASLLTQQETLVSTNCILPSDSEGSQNLACGVCLFSVDSTPWITSYCGDDANLGKVSLFGCQYHVTCANFWVNCVDQTLPTLKLSNIL</sequence>
<dbReference type="PANTHER" id="PTHR15463">
    <property type="entry name" value="AP1 GAMMA SUBUNIT BINDING PROTEIN 1"/>
    <property type="match status" value="1"/>
</dbReference>
<organism evidence="2 3">
    <name type="scientific">Candidula unifasciata</name>
    <dbReference type="NCBI Taxonomy" id="100452"/>
    <lineage>
        <taxon>Eukaryota</taxon>
        <taxon>Metazoa</taxon>
        <taxon>Spiralia</taxon>
        <taxon>Lophotrochozoa</taxon>
        <taxon>Mollusca</taxon>
        <taxon>Gastropoda</taxon>
        <taxon>Heterobranchia</taxon>
        <taxon>Euthyneura</taxon>
        <taxon>Panpulmonata</taxon>
        <taxon>Eupulmonata</taxon>
        <taxon>Stylommatophora</taxon>
        <taxon>Helicina</taxon>
        <taxon>Helicoidea</taxon>
        <taxon>Geomitridae</taxon>
        <taxon>Candidula</taxon>
    </lineage>
</organism>
<evidence type="ECO:0000313" key="3">
    <source>
        <dbReference type="Proteomes" id="UP000678393"/>
    </source>
</evidence>
<dbReference type="GO" id="GO:0030130">
    <property type="term" value="C:clathrin coat of trans-Golgi network vesicle"/>
    <property type="evidence" value="ECO:0007669"/>
    <property type="project" value="TreeGrafter"/>
</dbReference>